<reference evidence="1 2" key="1">
    <citation type="submission" date="2019-03" db="EMBL/GenBank/DDBJ databases">
        <title>Genomic Encyclopedia of Type Strains, Phase IV (KMG-IV): sequencing the most valuable type-strain genomes for metagenomic binning, comparative biology and taxonomic classification.</title>
        <authorList>
            <person name="Goeker M."/>
        </authorList>
    </citation>
    <scope>NUCLEOTIDE SEQUENCE [LARGE SCALE GENOMIC DNA]</scope>
    <source>
        <strain evidence="1 2">DSM 45765</strain>
    </source>
</reference>
<keyword evidence="2" id="KW-1185">Reference proteome</keyword>
<evidence type="ECO:0000313" key="1">
    <source>
        <dbReference type="EMBL" id="TCP38820.1"/>
    </source>
</evidence>
<gene>
    <name evidence="1" type="ORF">EV191_1372</name>
</gene>
<evidence type="ECO:0000313" key="2">
    <source>
        <dbReference type="Proteomes" id="UP000294911"/>
    </source>
</evidence>
<accession>A0A4R2PSG7</accession>
<dbReference type="RefSeq" id="WP_165913175.1">
    <property type="nucleotide sequence ID" value="NZ_SLXQ01000037.1"/>
</dbReference>
<protein>
    <submittedName>
        <fullName evidence="1">Uncharacterized protein</fullName>
    </submittedName>
</protein>
<organism evidence="1 2">
    <name type="scientific">Tamaricihabitans halophyticus</name>
    <dbReference type="NCBI Taxonomy" id="1262583"/>
    <lineage>
        <taxon>Bacteria</taxon>
        <taxon>Bacillati</taxon>
        <taxon>Actinomycetota</taxon>
        <taxon>Actinomycetes</taxon>
        <taxon>Pseudonocardiales</taxon>
        <taxon>Pseudonocardiaceae</taxon>
        <taxon>Tamaricihabitans</taxon>
    </lineage>
</organism>
<name>A0A4R2PSG7_9PSEU</name>
<dbReference type="Proteomes" id="UP000294911">
    <property type="component" value="Unassembled WGS sequence"/>
</dbReference>
<proteinExistence type="predicted"/>
<sequence>MTIPGTTTWSSDPAEQQAIAAVQAMLAAQSEMLFAVDEARPLDPAGFDPAT</sequence>
<dbReference type="EMBL" id="SLXQ01000037">
    <property type="protein sequence ID" value="TCP38820.1"/>
    <property type="molecule type" value="Genomic_DNA"/>
</dbReference>
<dbReference type="AlphaFoldDB" id="A0A4R2PSG7"/>
<comment type="caution">
    <text evidence="1">The sequence shown here is derived from an EMBL/GenBank/DDBJ whole genome shotgun (WGS) entry which is preliminary data.</text>
</comment>